<organism evidence="1 2">
    <name type="scientific">Brachyspira hampsonii 30446</name>
    <dbReference type="NCBI Taxonomy" id="1289135"/>
    <lineage>
        <taxon>Bacteria</taxon>
        <taxon>Pseudomonadati</taxon>
        <taxon>Spirochaetota</taxon>
        <taxon>Spirochaetia</taxon>
        <taxon>Brachyspirales</taxon>
        <taxon>Brachyspiraceae</taxon>
        <taxon>Brachyspira</taxon>
    </lineage>
</organism>
<dbReference type="Proteomes" id="UP000011663">
    <property type="component" value="Unassembled WGS sequence"/>
</dbReference>
<dbReference type="EMBL" id="ALNZ01000005">
    <property type="protein sequence ID" value="EKV58353.1"/>
    <property type="molecule type" value="Genomic_DNA"/>
</dbReference>
<gene>
    <name evidence="1" type="ORF">A966_00380</name>
</gene>
<proteinExistence type="predicted"/>
<dbReference type="Gene3D" id="1.10.10.10">
    <property type="entry name" value="Winged helix-like DNA-binding domain superfamily/Winged helix DNA-binding domain"/>
    <property type="match status" value="1"/>
</dbReference>
<reference evidence="1 2" key="1">
    <citation type="submission" date="2012-07" db="EMBL/GenBank/DDBJ databases">
        <title>Genome sequence of Brachyspira sp. 30446, isolated from a pig with mucohaemorrhagic colitis.</title>
        <authorList>
            <person name="Rubin J.E."/>
            <person name="Fernando C."/>
            <person name="Harding J.C.S."/>
            <person name="Hill J.E."/>
        </authorList>
    </citation>
    <scope>NUCLEOTIDE SEQUENCE [LARGE SCALE GENOMIC DNA]</scope>
    <source>
        <strain evidence="1 2">30446</strain>
    </source>
</reference>
<dbReference type="AlphaFoldDB" id="A0A2U4FSS1"/>
<dbReference type="GeneID" id="66486590"/>
<dbReference type="RefSeq" id="WP_008721164.1">
    <property type="nucleotide sequence ID" value="NZ_JH994109.1"/>
</dbReference>
<sequence length="139" mass="16418">MNKKIIDDNFLINFFGKEMLELGYSFVPNALIKYKNRLGLTGNEFEFIVRLMNAYMDNKTILRDKDLGKKSYTRERTQLYTKGYLTYETKTFLKNKEKITGTIYNLLGLKKAIIKLIEEDKTKQNTDIDNHIPKLFDDQ</sequence>
<comment type="caution">
    <text evidence="1">The sequence shown here is derived from an EMBL/GenBank/DDBJ whole genome shotgun (WGS) entry which is preliminary data.</text>
</comment>
<name>A0A2U4FSS1_9SPIR</name>
<evidence type="ECO:0000313" key="1">
    <source>
        <dbReference type="EMBL" id="EKV58353.1"/>
    </source>
</evidence>
<protein>
    <submittedName>
        <fullName evidence="1">Uncharacterized protein</fullName>
    </submittedName>
</protein>
<evidence type="ECO:0000313" key="2">
    <source>
        <dbReference type="Proteomes" id="UP000011663"/>
    </source>
</evidence>
<accession>A0A2U4FSS1</accession>
<dbReference type="InterPro" id="IPR036388">
    <property type="entry name" value="WH-like_DNA-bd_sf"/>
</dbReference>
<dbReference type="OrthoDB" id="307245at2"/>